<dbReference type="Gene3D" id="3.40.30.10">
    <property type="entry name" value="Glutaredoxin"/>
    <property type="match status" value="1"/>
</dbReference>
<dbReference type="GO" id="GO:0005829">
    <property type="term" value="C:cytosol"/>
    <property type="evidence" value="ECO:0007669"/>
    <property type="project" value="TreeGrafter"/>
</dbReference>
<dbReference type="PANTHER" id="PTHR10681:SF121">
    <property type="entry name" value="ALKYL HYDROPEROXIDE REDUCTASE C"/>
    <property type="match status" value="1"/>
</dbReference>
<evidence type="ECO:0000256" key="2">
    <source>
        <dbReference type="ARBA" id="ARBA00009796"/>
    </source>
</evidence>
<comment type="subcellular location">
    <subcellularLocation>
        <location evidence="1">Cytoplasm</location>
    </subcellularLocation>
</comment>
<evidence type="ECO:0000256" key="1">
    <source>
        <dbReference type="ARBA" id="ARBA00004496"/>
    </source>
</evidence>
<dbReference type="PANTHER" id="PTHR10681">
    <property type="entry name" value="THIOREDOXIN PEROXIDASE"/>
    <property type="match status" value="1"/>
</dbReference>
<keyword evidence="5" id="KW-0049">Antioxidant</keyword>
<comment type="caution">
    <text evidence="11">The sequence shown here is derived from an EMBL/GenBank/DDBJ whole genome shotgun (WGS) entry which is preliminary data.</text>
</comment>
<dbReference type="Pfam" id="PF10417">
    <property type="entry name" value="1-cysPrx_C"/>
    <property type="match status" value="1"/>
</dbReference>
<dbReference type="InterPro" id="IPR013766">
    <property type="entry name" value="Thioredoxin_domain"/>
</dbReference>
<sequence length="187" mass="20918">MVTIGQAVPNIEFEYFQSEQFKKAKFEDYRGKWVVLLFYPADFTFVCPTELSEAASHYEEFKKLGAEVISFSTDTVFVHKAWHDNSPVIKTISYSMGADPTGNICRAFGTYIEGEGLSLRGTFIIDPDGVLKAMDIHDNSIGRNSDEIIRKLQASIYVREHKGEVCPASWKPGAKTLKPGIDLVGKI</sequence>
<gene>
    <name evidence="11" type="ORF">COS52_02135</name>
</gene>
<evidence type="ECO:0000256" key="9">
    <source>
        <dbReference type="PIRSR" id="PIRSR000239-1"/>
    </source>
</evidence>
<organism evidence="11 12">
    <name type="scientific">Candidatus Roizmanbacteria bacterium CG03_land_8_20_14_0_80_39_12</name>
    <dbReference type="NCBI Taxonomy" id="1974847"/>
    <lineage>
        <taxon>Bacteria</taxon>
        <taxon>Candidatus Roizmaniibacteriota</taxon>
    </lineage>
</organism>
<dbReference type="GO" id="GO:0006979">
    <property type="term" value="P:response to oxidative stress"/>
    <property type="evidence" value="ECO:0007669"/>
    <property type="project" value="TreeGrafter"/>
</dbReference>
<protein>
    <submittedName>
        <fullName evidence="11">Peroxiredoxin</fullName>
        <ecNumber evidence="11">1.11.1.15</ecNumber>
    </submittedName>
</protein>
<dbReference type="GO" id="GO:0042744">
    <property type="term" value="P:hydrogen peroxide catabolic process"/>
    <property type="evidence" value="ECO:0007669"/>
    <property type="project" value="TreeGrafter"/>
</dbReference>
<dbReference type="GO" id="GO:0033554">
    <property type="term" value="P:cellular response to stress"/>
    <property type="evidence" value="ECO:0007669"/>
    <property type="project" value="TreeGrafter"/>
</dbReference>
<dbReference type="GO" id="GO:0008379">
    <property type="term" value="F:thioredoxin peroxidase activity"/>
    <property type="evidence" value="ECO:0007669"/>
    <property type="project" value="TreeGrafter"/>
</dbReference>
<name>A0A2M7BSS2_9BACT</name>
<keyword evidence="6 11" id="KW-0560">Oxidoreductase</keyword>
<keyword evidence="4 11" id="KW-0575">Peroxidase</keyword>
<evidence type="ECO:0000313" key="11">
    <source>
        <dbReference type="EMBL" id="PIV08538.1"/>
    </source>
</evidence>
<dbReference type="InterPro" id="IPR050217">
    <property type="entry name" value="Peroxiredoxin"/>
</dbReference>
<keyword evidence="7" id="KW-1015">Disulfide bond</keyword>
<keyword evidence="3" id="KW-0963">Cytoplasm</keyword>
<feature type="domain" description="Thioredoxin" evidence="10">
    <location>
        <begin position="2"/>
        <end position="157"/>
    </location>
</feature>
<evidence type="ECO:0000313" key="12">
    <source>
        <dbReference type="Proteomes" id="UP000230119"/>
    </source>
</evidence>
<dbReference type="PIRSF" id="PIRSF000239">
    <property type="entry name" value="AHPC"/>
    <property type="match status" value="1"/>
</dbReference>
<dbReference type="CDD" id="cd03015">
    <property type="entry name" value="PRX_Typ2cys"/>
    <property type="match status" value="1"/>
</dbReference>
<dbReference type="GO" id="GO:0045454">
    <property type="term" value="P:cell redox homeostasis"/>
    <property type="evidence" value="ECO:0007669"/>
    <property type="project" value="TreeGrafter"/>
</dbReference>
<accession>A0A2M7BSS2</accession>
<dbReference type="AlphaFoldDB" id="A0A2M7BSS2"/>
<evidence type="ECO:0000256" key="5">
    <source>
        <dbReference type="ARBA" id="ARBA00022862"/>
    </source>
</evidence>
<dbReference type="InterPro" id="IPR024706">
    <property type="entry name" value="Peroxiredoxin_AhpC-typ"/>
</dbReference>
<dbReference type="Pfam" id="PF00578">
    <property type="entry name" value="AhpC-TSA"/>
    <property type="match status" value="1"/>
</dbReference>
<evidence type="ECO:0000256" key="7">
    <source>
        <dbReference type="ARBA" id="ARBA00023157"/>
    </source>
</evidence>
<evidence type="ECO:0000256" key="4">
    <source>
        <dbReference type="ARBA" id="ARBA00022559"/>
    </source>
</evidence>
<proteinExistence type="inferred from homology"/>
<dbReference type="Proteomes" id="UP000230119">
    <property type="component" value="Unassembled WGS sequence"/>
</dbReference>
<evidence type="ECO:0000259" key="10">
    <source>
        <dbReference type="PROSITE" id="PS51352"/>
    </source>
</evidence>
<dbReference type="EMBL" id="PEVA01000093">
    <property type="protein sequence ID" value="PIV08538.1"/>
    <property type="molecule type" value="Genomic_DNA"/>
</dbReference>
<reference evidence="12" key="1">
    <citation type="submission" date="2017-09" db="EMBL/GenBank/DDBJ databases">
        <title>Depth-based differentiation of microbial function through sediment-hosted aquifers and enrichment of novel symbionts in the deep terrestrial subsurface.</title>
        <authorList>
            <person name="Probst A.J."/>
            <person name="Ladd B."/>
            <person name="Jarett J.K."/>
            <person name="Geller-Mcgrath D.E."/>
            <person name="Sieber C.M.K."/>
            <person name="Emerson J.B."/>
            <person name="Anantharaman K."/>
            <person name="Thomas B.C."/>
            <person name="Malmstrom R."/>
            <person name="Stieglmeier M."/>
            <person name="Klingl A."/>
            <person name="Woyke T."/>
            <person name="Ryan C.M."/>
            <person name="Banfield J.F."/>
        </authorList>
    </citation>
    <scope>NUCLEOTIDE SEQUENCE [LARGE SCALE GENOMIC DNA]</scope>
</reference>
<evidence type="ECO:0000256" key="8">
    <source>
        <dbReference type="ARBA" id="ARBA00023284"/>
    </source>
</evidence>
<comment type="similarity">
    <text evidence="2">Belongs to the peroxiredoxin family. AhpC/Prx1 subfamily.</text>
</comment>
<keyword evidence="8" id="KW-0676">Redox-active center</keyword>
<feature type="active site" description="Cysteine sulfenic acid (-SOH) intermediate; for peroxidase activity" evidence="9">
    <location>
        <position position="47"/>
    </location>
</feature>
<dbReference type="FunFam" id="3.40.30.10:FF:000002">
    <property type="entry name" value="Alkyl hydroperoxide reductase C"/>
    <property type="match status" value="1"/>
</dbReference>
<dbReference type="InterPro" id="IPR019479">
    <property type="entry name" value="Peroxiredoxin_C"/>
</dbReference>
<dbReference type="InterPro" id="IPR036249">
    <property type="entry name" value="Thioredoxin-like_sf"/>
</dbReference>
<dbReference type="PROSITE" id="PS51352">
    <property type="entry name" value="THIOREDOXIN_2"/>
    <property type="match status" value="1"/>
</dbReference>
<evidence type="ECO:0000256" key="3">
    <source>
        <dbReference type="ARBA" id="ARBA00022490"/>
    </source>
</evidence>
<dbReference type="InterPro" id="IPR000866">
    <property type="entry name" value="AhpC/TSA"/>
</dbReference>
<dbReference type="SUPFAM" id="SSF52833">
    <property type="entry name" value="Thioredoxin-like"/>
    <property type="match status" value="1"/>
</dbReference>
<dbReference type="EC" id="1.11.1.15" evidence="11"/>
<evidence type="ECO:0000256" key="6">
    <source>
        <dbReference type="ARBA" id="ARBA00023002"/>
    </source>
</evidence>